<evidence type="ECO:0000256" key="1">
    <source>
        <dbReference type="SAM" id="SignalP"/>
    </source>
</evidence>
<keyword evidence="3" id="KW-1185">Reference proteome</keyword>
<feature type="signal peptide" evidence="1">
    <location>
        <begin position="1"/>
        <end position="28"/>
    </location>
</feature>
<feature type="chain" id="PRO_5038335939" description="Secreted protein" evidence="1">
    <location>
        <begin position="29"/>
        <end position="171"/>
    </location>
</feature>
<gene>
    <name evidence="2" type="ORF">F0L17_21570</name>
</gene>
<protein>
    <recommendedName>
        <fullName evidence="4">Secreted protein</fullName>
    </recommendedName>
</protein>
<proteinExistence type="predicted"/>
<keyword evidence="1" id="KW-0732">Signal</keyword>
<name>A0A6G2BHA2_9ACTN</name>
<dbReference type="RefSeq" id="WP_162466530.1">
    <property type="nucleotide sequence ID" value="NZ_WIXO01000001.1"/>
</dbReference>
<reference evidence="2 3" key="1">
    <citation type="submission" date="2019-11" db="EMBL/GenBank/DDBJ databases">
        <authorList>
            <person name="Yuan L."/>
        </authorList>
    </citation>
    <scope>NUCLEOTIDE SEQUENCE [LARGE SCALE GENOMIC DNA]</scope>
    <source>
        <strain evidence="2 3">TRM43335</strain>
    </source>
</reference>
<evidence type="ECO:0000313" key="2">
    <source>
        <dbReference type="EMBL" id="MTE21655.1"/>
    </source>
</evidence>
<evidence type="ECO:0008006" key="4">
    <source>
        <dbReference type="Google" id="ProtNLM"/>
    </source>
</evidence>
<accession>A0A6G2BHA2</accession>
<dbReference type="EMBL" id="WIXO01000001">
    <property type="protein sequence ID" value="MTE21655.1"/>
    <property type="molecule type" value="Genomic_DNA"/>
</dbReference>
<dbReference type="AlphaFoldDB" id="A0A6G2BHA2"/>
<dbReference type="Proteomes" id="UP000473014">
    <property type="component" value="Unassembled WGS sequence"/>
</dbReference>
<evidence type="ECO:0000313" key="3">
    <source>
        <dbReference type="Proteomes" id="UP000473014"/>
    </source>
</evidence>
<organism evidence="2 3">
    <name type="scientific">Streptomyces taklimakanensis</name>
    <dbReference type="NCBI Taxonomy" id="2569853"/>
    <lineage>
        <taxon>Bacteria</taxon>
        <taxon>Bacillati</taxon>
        <taxon>Actinomycetota</taxon>
        <taxon>Actinomycetes</taxon>
        <taxon>Kitasatosporales</taxon>
        <taxon>Streptomycetaceae</taxon>
        <taxon>Streptomyces</taxon>
    </lineage>
</organism>
<sequence>MKLRKALGLVTASVALVATHLLTGSASAAPAADDYVAPDGTRVTAAQATQLEERVQDYLGEHPEASRVSGNKLRIPGGTVTLAVPGSTVDASAISCSSGWLCIQDAYGDRYNYYYCGYYDFWGLGDGVFNNNQTWGTVARFYNRDHSLRWTNTAKDTGTASWTPVYHIRPC</sequence>
<comment type="caution">
    <text evidence="2">The sequence shown here is derived from an EMBL/GenBank/DDBJ whole genome shotgun (WGS) entry which is preliminary data.</text>
</comment>